<dbReference type="InterPro" id="IPR039781">
    <property type="entry name" value="Rad21/Rec8-like"/>
</dbReference>
<dbReference type="CDD" id="cd21793">
    <property type="entry name" value="Rad21_Rec8_M_AtSYN1-like"/>
    <property type="match status" value="1"/>
</dbReference>
<evidence type="ECO:0000256" key="5">
    <source>
        <dbReference type="ARBA" id="ARBA00022829"/>
    </source>
</evidence>
<evidence type="ECO:0000259" key="10">
    <source>
        <dbReference type="Pfam" id="PF04825"/>
    </source>
</evidence>
<evidence type="ECO:0000256" key="3">
    <source>
        <dbReference type="ARBA" id="ARBA00022618"/>
    </source>
</evidence>
<feature type="compositionally biased region" description="Basic residues" evidence="8">
    <location>
        <begin position="773"/>
        <end position="783"/>
    </location>
</feature>
<gene>
    <name evidence="12" type="primary">25498917</name>
    <name evidence="11" type="ordered locus">MTR_7g080575</name>
</gene>
<organism evidence="11 13">
    <name type="scientific">Medicago truncatula</name>
    <name type="common">Barrel medic</name>
    <name type="synonym">Medicago tribuloides</name>
    <dbReference type="NCBI Taxonomy" id="3880"/>
    <lineage>
        <taxon>Eukaryota</taxon>
        <taxon>Viridiplantae</taxon>
        <taxon>Streptophyta</taxon>
        <taxon>Embryophyta</taxon>
        <taxon>Tracheophyta</taxon>
        <taxon>Spermatophyta</taxon>
        <taxon>Magnoliopsida</taxon>
        <taxon>eudicotyledons</taxon>
        <taxon>Gunneridae</taxon>
        <taxon>Pentapetalae</taxon>
        <taxon>rosids</taxon>
        <taxon>fabids</taxon>
        <taxon>Fabales</taxon>
        <taxon>Fabaceae</taxon>
        <taxon>Papilionoideae</taxon>
        <taxon>50 kb inversion clade</taxon>
        <taxon>NPAAA clade</taxon>
        <taxon>Hologalegina</taxon>
        <taxon>IRL clade</taxon>
        <taxon>Trifolieae</taxon>
        <taxon>Medicago</taxon>
    </lineage>
</organism>
<sequence length="1371" mass="151225">MFYSQFILAKKGPLGTIWIAAHLERKLRKNQVADTDIGVSVDSILFPEVPIALRLSSHLLLGVVRIYSRKVNYLFDDCSEALLKVKQAFRSAAVDLPPEESTAPYNSITLPETFDLDDFELPDSDIFQGNYVDRHVSSKEQITLQDTLEGMVYKTSQFGLDERFGDGDASQIGLDLDEVMLIDKDVTLEHNDFSANPQLSHQEDEKKEEDMLIDNEATLEHEDFSANPQVSHLEDEMKEVGGASDRMQVEDSGSKIDLIDGLPTTAEFHEYAQGPSTPGLQEPNLFGTQADQVINEANFHNSADLLSMETTQNESSAHQTENDVIGCSLQNNEKHVGVDLHHEASDCVLAEVDDKREEPEHFKRTDQEHEASDCVLAEVDDKREEPEHLKRTEQENLILNDHCLASVPLMESSNKDHTTTMLPECASGLVDASGILEKVENLHDGVLMDTEPVIAASNETVNVFSGGVGINDTIVSPSCSHVTSEQDGLSCKLLPNVDGSHGYEFDGHLVDDNTLTKHEVSNSSEISRNEERPCVVDEAQVSNIVSSLESSGRPEVVDVEAQASRELKEAVVLNHVSHEAEQPTESYLRPCTSHINHHSQLSIEGENCHAMDVSDPALGNHDTVEPSACEGMLDLEQSGMQAGSQMISNKTGSLNESTASDIPEPEKMLSAYQHDNEMNHLLLESTPGNQGISEGNTNAAGVTSISGKKRSYTESTLTMQSMDLVESYGGAQSKRTAESIPDDDDLLSSILVGRKSSAFKIKPSPAAREKPSTKRLRSTPRTSTVKRKVLMDDMMVLHGDTIRQQLTSTEDIRRVRKKAPCTRDEILMIQRQFLEDQIFHKPIFTDVSADLTILQNETLDLSRIKVCHNGLDSLSLEKGNDQESYSKTNAKTHGVEEHNEPMAVQPQENAEESYSKTNAETHGVEAHNEPMAVQPQEDAEESFSKTNAEIHGVEAHNEPTAIQPQEDAEAQPSEIPVPSECHQSEVDFGSHNNIEAHGHTNIISDVRELGCSQTAEMNNAGINFEISSAENYSFVPGHETLSLTEVFENELCRPNFFDASLPLMDKTDDLVGSIHTDMLSIPTSQKMDSSPMLENEFAEDQHDRNNAGATEIAENAMEIRTQVETDSLEADHLYASMATGSKEANEYTDNQVFYNGDLPVEENGNNMLGGLNEDQIISPGLGCDDKDAKSGGLFSENVEVDCLHSAALINESSLNDEENPVCQEAALQNTMYPDVSAIRSPFADQTDENNMGGIDTGFLNVGDDEIIEDDDDDAGGFASGAEGTHLENSGWSSRTRAVAKYLQTLFDKEELHGRQNLHLDNILAGKTRKEASRMFFETLVLKTRDYVHVEQAKPFANINLQPRKKLMKTNF</sequence>
<evidence type="ECO:0000256" key="2">
    <source>
        <dbReference type="ARBA" id="ARBA00009870"/>
    </source>
</evidence>
<comment type="subunit">
    <text evidence="7">Component of the cohesin complex.</text>
</comment>
<evidence type="ECO:0000313" key="12">
    <source>
        <dbReference type="EnsemblPlants" id="KEH23408"/>
    </source>
</evidence>
<dbReference type="Pfam" id="PF04825">
    <property type="entry name" value="Rad21_Rec8_N"/>
    <property type="match status" value="1"/>
</dbReference>
<keyword evidence="4" id="KW-0498">Mitosis</keyword>
<dbReference type="GO" id="GO:0007059">
    <property type="term" value="P:chromosome segregation"/>
    <property type="evidence" value="ECO:0007669"/>
    <property type="project" value="UniProtKB-KW"/>
</dbReference>
<dbReference type="PANTHER" id="PTHR12585:SF69">
    <property type="entry name" value="FI11703P"/>
    <property type="match status" value="1"/>
</dbReference>
<feature type="domain" description="Rad21/Rec8-like protein N-terminal" evidence="10">
    <location>
        <begin position="1"/>
        <end position="101"/>
    </location>
</feature>
<dbReference type="InterPro" id="IPR006909">
    <property type="entry name" value="Rad21/Rec8_C_eu"/>
</dbReference>
<dbReference type="InterPro" id="IPR023093">
    <property type="entry name" value="ScpA-like_C"/>
</dbReference>
<dbReference type="Pfam" id="PF04824">
    <property type="entry name" value="Rad21_Rec8"/>
    <property type="match status" value="1"/>
</dbReference>
<accession>A0A072U2P0</accession>
<dbReference type="InterPro" id="IPR036390">
    <property type="entry name" value="WH_DNA-bd_sf"/>
</dbReference>
<dbReference type="HOGENOM" id="CLU_007674_0_0_1"/>
<dbReference type="EnsemblPlants" id="KEH23408">
    <property type="protein sequence ID" value="KEH23408"/>
    <property type="gene ID" value="MTR_7g080575"/>
</dbReference>
<dbReference type="Proteomes" id="UP000002051">
    <property type="component" value="Unassembled WGS sequence"/>
</dbReference>
<protein>
    <submittedName>
        <fullName evidence="11">Sister chromatid cohesion 1 protein</fullName>
    </submittedName>
</protein>
<evidence type="ECO:0000313" key="11">
    <source>
        <dbReference type="EMBL" id="KEH23408.1"/>
    </source>
</evidence>
<dbReference type="PaxDb" id="3880-AES80442"/>
<keyword evidence="4" id="KW-0131">Cell cycle</keyword>
<evidence type="ECO:0000313" key="13">
    <source>
        <dbReference type="Proteomes" id="UP000002051"/>
    </source>
</evidence>
<dbReference type="GO" id="GO:0003682">
    <property type="term" value="F:chromatin binding"/>
    <property type="evidence" value="ECO:0000318"/>
    <property type="project" value="GO_Central"/>
</dbReference>
<dbReference type="GO" id="GO:0007062">
    <property type="term" value="P:sister chromatid cohesion"/>
    <property type="evidence" value="ECO:0000318"/>
    <property type="project" value="GO_Central"/>
</dbReference>
<dbReference type="EMBL" id="CM001223">
    <property type="protein sequence ID" value="KEH23408.1"/>
    <property type="molecule type" value="Genomic_DNA"/>
</dbReference>
<dbReference type="GO" id="GO:1990414">
    <property type="term" value="P:replication-born double-strand break repair via sister chromatid exchange"/>
    <property type="evidence" value="ECO:0000318"/>
    <property type="project" value="GO_Central"/>
</dbReference>
<evidence type="ECO:0000259" key="9">
    <source>
        <dbReference type="Pfam" id="PF04824"/>
    </source>
</evidence>
<dbReference type="FunFam" id="1.10.10.580:FF:000002">
    <property type="entry name" value="Sister chromatid cohesion 1 protein 4"/>
    <property type="match status" value="1"/>
</dbReference>
<dbReference type="GO" id="GO:0051301">
    <property type="term" value="P:cell division"/>
    <property type="evidence" value="ECO:0007669"/>
    <property type="project" value="UniProtKB-KW"/>
</dbReference>
<keyword evidence="13" id="KW-1185">Reference proteome</keyword>
<dbReference type="SUPFAM" id="SSF46785">
    <property type="entry name" value="Winged helix' DNA-binding domain"/>
    <property type="match status" value="1"/>
</dbReference>
<dbReference type="eggNOG" id="KOG1213">
    <property type="taxonomic scope" value="Eukaryota"/>
</dbReference>
<reference evidence="12" key="3">
    <citation type="submission" date="2015-04" db="UniProtKB">
        <authorList>
            <consortium name="EnsemblPlants"/>
        </authorList>
    </citation>
    <scope>IDENTIFICATION</scope>
    <source>
        <strain evidence="12">cv. Jemalong A17</strain>
    </source>
</reference>
<keyword evidence="6" id="KW-0539">Nucleus</keyword>
<reference evidence="11 13" key="1">
    <citation type="journal article" date="2011" name="Nature">
        <title>The Medicago genome provides insight into the evolution of rhizobial symbioses.</title>
        <authorList>
            <person name="Young N.D."/>
            <person name="Debelle F."/>
            <person name="Oldroyd G.E."/>
            <person name="Geurts R."/>
            <person name="Cannon S.B."/>
            <person name="Udvardi M.K."/>
            <person name="Benedito V.A."/>
            <person name="Mayer K.F."/>
            <person name="Gouzy J."/>
            <person name="Schoof H."/>
            <person name="Van de Peer Y."/>
            <person name="Proost S."/>
            <person name="Cook D.R."/>
            <person name="Meyers B.C."/>
            <person name="Spannagl M."/>
            <person name="Cheung F."/>
            <person name="De Mita S."/>
            <person name="Krishnakumar V."/>
            <person name="Gundlach H."/>
            <person name="Zhou S."/>
            <person name="Mudge J."/>
            <person name="Bharti A.K."/>
            <person name="Murray J.D."/>
            <person name="Naoumkina M.A."/>
            <person name="Rosen B."/>
            <person name="Silverstein K.A."/>
            <person name="Tang H."/>
            <person name="Rombauts S."/>
            <person name="Zhao P.X."/>
            <person name="Zhou P."/>
            <person name="Barbe V."/>
            <person name="Bardou P."/>
            <person name="Bechner M."/>
            <person name="Bellec A."/>
            <person name="Berger A."/>
            <person name="Berges H."/>
            <person name="Bidwell S."/>
            <person name="Bisseling T."/>
            <person name="Choisne N."/>
            <person name="Couloux A."/>
            <person name="Denny R."/>
            <person name="Deshpande S."/>
            <person name="Dai X."/>
            <person name="Doyle J.J."/>
            <person name="Dudez A.M."/>
            <person name="Farmer A.D."/>
            <person name="Fouteau S."/>
            <person name="Franken C."/>
            <person name="Gibelin C."/>
            <person name="Gish J."/>
            <person name="Goldstein S."/>
            <person name="Gonzalez A.J."/>
            <person name="Green P.J."/>
            <person name="Hallab A."/>
            <person name="Hartog M."/>
            <person name="Hua A."/>
            <person name="Humphray S.J."/>
            <person name="Jeong D.H."/>
            <person name="Jing Y."/>
            <person name="Jocker A."/>
            <person name="Kenton S.M."/>
            <person name="Kim D.J."/>
            <person name="Klee K."/>
            <person name="Lai H."/>
            <person name="Lang C."/>
            <person name="Lin S."/>
            <person name="Macmil S.L."/>
            <person name="Magdelenat G."/>
            <person name="Matthews L."/>
            <person name="McCorrison J."/>
            <person name="Monaghan E.L."/>
            <person name="Mun J.H."/>
            <person name="Najar F.Z."/>
            <person name="Nicholson C."/>
            <person name="Noirot C."/>
            <person name="O'Bleness M."/>
            <person name="Paule C.R."/>
            <person name="Poulain J."/>
            <person name="Prion F."/>
            <person name="Qin B."/>
            <person name="Qu C."/>
            <person name="Retzel E.F."/>
            <person name="Riddle C."/>
            <person name="Sallet E."/>
            <person name="Samain S."/>
            <person name="Samson N."/>
            <person name="Sanders I."/>
            <person name="Saurat O."/>
            <person name="Scarpelli C."/>
            <person name="Schiex T."/>
            <person name="Segurens B."/>
            <person name="Severin A.J."/>
            <person name="Sherrier D.J."/>
            <person name="Shi R."/>
            <person name="Sims S."/>
            <person name="Singer S.R."/>
            <person name="Sinharoy S."/>
            <person name="Sterck L."/>
            <person name="Viollet A."/>
            <person name="Wang B.B."/>
            <person name="Wang K."/>
            <person name="Wang M."/>
            <person name="Wang X."/>
            <person name="Warfsmann J."/>
            <person name="Weissenbach J."/>
            <person name="White D.D."/>
            <person name="White J.D."/>
            <person name="Wiley G.B."/>
            <person name="Wincker P."/>
            <person name="Xing Y."/>
            <person name="Yang L."/>
            <person name="Yao Z."/>
            <person name="Ying F."/>
            <person name="Zhai J."/>
            <person name="Zhou L."/>
            <person name="Zuber A."/>
            <person name="Denarie J."/>
            <person name="Dixon R.A."/>
            <person name="May G.D."/>
            <person name="Schwartz D.C."/>
            <person name="Rogers J."/>
            <person name="Quetier F."/>
            <person name="Town C.D."/>
            <person name="Roe B.A."/>
        </authorList>
    </citation>
    <scope>NUCLEOTIDE SEQUENCE [LARGE SCALE GENOMIC DNA]</scope>
    <source>
        <strain evidence="11">A17</strain>
        <strain evidence="12 13">cv. Jemalong A17</strain>
    </source>
</reference>
<evidence type="ECO:0000256" key="6">
    <source>
        <dbReference type="ARBA" id="ARBA00023242"/>
    </source>
</evidence>
<feature type="region of interest" description="Disordered" evidence="8">
    <location>
        <begin position="874"/>
        <end position="918"/>
    </location>
</feature>
<dbReference type="STRING" id="3880.A0A072U2P0"/>
<evidence type="ECO:0000256" key="8">
    <source>
        <dbReference type="SAM" id="MobiDB-lite"/>
    </source>
</evidence>
<dbReference type="GO" id="GO:0008278">
    <property type="term" value="C:cohesin complex"/>
    <property type="evidence" value="ECO:0000318"/>
    <property type="project" value="GO_Central"/>
</dbReference>
<evidence type="ECO:0000256" key="1">
    <source>
        <dbReference type="ARBA" id="ARBA00004123"/>
    </source>
</evidence>
<keyword evidence="3" id="KW-0132">Cell division</keyword>
<feature type="domain" description="Rad21/Rec8-like protein C-terminal eukaryotic" evidence="9">
    <location>
        <begin position="1314"/>
        <end position="1365"/>
    </location>
</feature>
<dbReference type="InterPro" id="IPR006910">
    <property type="entry name" value="Rad21_Rec8_N"/>
</dbReference>
<dbReference type="KEGG" id="mtr:25498917"/>
<dbReference type="PANTHER" id="PTHR12585">
    <property type="entry name" value="SCC1 / RAD21 FAMILY MEMBER"/>
    <property type="match status" value="1"/>
</dbReference>
<evidence type="ECO:0000256" key="7">
    <source>
        <dbReference type="ARBA" id="ARBA00064543"/>
    </source>
</evidence>
<dbReference type="OrthoDB" id="10071381at2759"/>
<dbReference type="GO" id="GO:0005634">
    <property type="term" value="C:nucleus"/>
    <property type="evidence" value="ECO:0007669"/>
    <property type="project" value="UniProtKB-SubCell"/>
</dbReference>
<comment type="subcellular location">
    <subcellularLocation>
        <location evidence="1">Nucleus</location>
    </subcellularLocation>
</comment>
<proteinExistence type="inferred from homology"/>
<name>A0A072U2P0_MEDTR</name>
<dbReference type="Gene3D" id="1.10.10.580">
    <property type="entry name" value="Structural maintenance of chromosome 1. Chain E"/>
    <property type="match status" value="1"/>
</dbReference>
<feature type="region of interest" description="Disordered" evidence="8">
    <location>
        <begin position="762"/>
        <end position="783"/>
    </location>
</feature>
<evidence type="ECO:0000256" key="4">
    <source>
        <dbReference type="ARBA" id="ARBA00022776"/>
    </source>
</evidence>
<keyword evidence="5" id="KW-0159">Chromosome partition</keyword>
<feature type="compositionally biased region" description="Polar residues" evidence="8">
    <location>
        <begin position="882"/>
        <end position="891"/>
    </location>
</feature>
<comment type="similarity">
    <text evidence="2">Belongs to the rad21 family.</text>
</comment>
<reference evidence="11 13" key="2">
    <citation type="journal article" date="2014" name="BMC Genomics">
        <title>An improved genome release (version Mt4.0) for the model legume Medicago truncatula.</title>
        <authorList>
            <person name="Tang H."/>
            <person name="Krishnakumar V."/>
            <person name="Bidwell S."/>
            <person name="Rosen B."/>
            <person name="Chan A."/>
            <person name="Zhou S."/>
            <person name="Gentzbittel L."/>
            <person name="Childs K.L."/>
            <person name="Yandell M."/>
            <person name="Gundlach H."/>
            <person name="Mayer K.F."/>
            <person name="Schwartz D.C."/>
            <person name="Town C.D."/>
        </authorList>
    </citation>
    <scope>GENOME REANNOTATION</scope>
    <source>
        <strain evidence="11">A17</strain>
        <strain evidence="12 13">cv. Jemalong A17</strain>
    </source>
</reference>